<sequence>MRLLLVEDDRLLADGLSRQLEKAGFSVDIAHTLKEAGILGSQESYRVCVLDLGLPDGNGLTALKQWRAHHIDFPVLILTARGDWQDKVDGLKAGADDYLAKPFQTEELVARLNAIIRRSDGRVSSSVKAGRFELDENRQSLKMLDGIEHTLTGTEFRLLRCLMNRPGHVFSKDQLMEQLYSLNDNPSDNVIEAYIRRLRKLVGTETIATRRGQGYLFNDADH</sequence>
<evidence type="ECO:0000259" key="4">
    <source>
        <dbReference type="PROSITE" id="PS50110"/>
    </source>
</evidence>
<dbReference type="SMART" id="SM00862">
    <property type="entry name" value="Trans_reg_C"/>
    <property type="match status" value="1"/>
</dbReference>
<dbReference type="InterPro" id="IPR036388">
    <property type="entry name" value="WH-like_DNA-bd_sf"/>
</dbReference>
<dbReference type="AlphaFoldDB" id="A0A0P7YI35"/>
<dbReference type="InterPro" id="IPR039420">
    <property type="entry name" value="WalR-like"/>
</dbReference>
<organism evidence="6 7">
    <name type="scientific">Marinobacter excellens HL-55</name>
    <dbReference type="NCBI Taxonomy" id="1305731"/>
    <lineage>
        <taxon>Bacteria</taxon>
        <taxon>Pseudomonadati</taxon>
        <taxon>Pseudomonadota</taxon>
        <taxon>Gammaproteobacteria</taxon>
        <taxon>Pseudomonadales</taxon>
        <taxon>Marinobacteraceae</taxon>
        <taxon>Marinobacter</taxon>
    </lineage>
</organism>
<dbReference type="PROSITE" id="PS50110">
    <property type="entry name" value="RESPONSE_REGULATORY"/>
    <property type="match status" value="1"/>
</dbReference>
<evidence type="ECO:0000256" key="1">
    <source>
        <dbReference type="ARBA" id="ARBA00023125"/>
    </source>
</evidence>
<dbReference type="Pfam" id="PF00486">
    <property type="entry name" value="Trans_reg_C"/>
    <property type="match status" value="1"/>
</dbReference>
<dbReference type="SMART" id="SM00448">
    <property type="entry name" value="REC"/>
    <property type="match status" value="1"/>
</dbReference>
<comment type="caution">
    <text evidence="6">The sequence shown here is derived from an EMBL/GenBank/DDBJ whole genome shotgun (WGS) entry which is preliminary data.</text>
</comment>
<dbReference type="Gene3D" id="1.10.10.10">
    <property type="entry name" value="Winged helix-like DNA-binding domain superfamily/Winged helix DNA-binding domain"/>
    <property type="match status" value="1"/>
</dbReference>
<evidence type="ECO:0000259" key="5">
    <source>
        <dbReference type="PROSITE" id="PS51755"/>
    </source>
</evidence>
<dbReference type="Gene3D" id="6.10.250.690">
    <property type="match status" value="1"/>
</dbReference>
<feature type="DNA-binding region" description="OmpR/PhoB-type" evidence="3">
    <location>
        <begin position="124"/>
        <end position="219"/>
    </location>
</feature>
<gene>
    <name evidence="6" type="ORF">HLUCCX14_06880</name>
</gene>
<dbReference type="InterPro" id="IPR016032">
    <property type="entry name" value="Sig_transdc_resp-reg_C-effctor"/>
</dbReference>
<feature type="modified residue" description="4-aspartylphosphate" evidence="2">
    <location>
        <position position="51"/>
    </location>
</feature>
<dbReference type="GO" id="GO:0005829">
    <property type="term" value="C:cytosol"/>
    <property type="evidence" value="ECO:0007669"/>
    <property type="project" value="TreeGrafter"/>
</dbReference>
<accession>A0A0P7YI35</accession>
<evidence type="ECO:0000313" key="6">
    <source>
        <dbReference type="EMBL" id="KPQ29241.1"/>
    </source>
</evidence>
<dbReference type="GO" id="GO:0032993">
    <property type="term" value="C:protein-DNA complex"/>
    <property type="evidence" value="ECO:0007669"/>
    <property type="project" value="TreeGrafter"/>
</dbReference>
<dbReference type="OrthoDB" id="9802426at2"/>
<dbReference type="Proteomes" id="UP000050416">
    <property type="component" value="Unassembled WGS sequence"/>
</dbReference>
<dbReference type="GO" id="GO:0000156">
    <property type="term" value="F:phosphorelay response regulator activity"/>
    <property type="evidence" value="ECO:0007669"/>
    <property type="project" value="TreeGrafter"/>
</dbReference>
<dbReference type="PANTHER" id="PTHR48111">
    <property type="entry name" value="REGULATOR OF RPOS"/>
    <property type="match status" value="1"/>
</dbReference>
<dbReference type="Gene3D" id="3.40.50.2300">
    <property type="match status" value="1"/>
</dbReference>
<dbReference type="PROSITE" id="PS51755">
    <property type="entry name" value="OMPR_PHOB"/>
    <property type="match status" value="1"/>
</dbReference>
<keyword evidence="2" id="KW-0597">Phosphoprotein</keyword>
<dbReference type="SUPFAM" id="SSF46894">
    <property type="entry name" value="C-terminal effector domain of the bipartite response regulators"/>
    <property type="match status" value="1"/>
</dbReference>
<dbReference type="SUPFAM" id="SSF52172">
    <property type="entry name" value="CheY-like"/>
    <property type="match status" value="1"/>
</dbReference>
<dbReference type="PATRIC" id="fig|1305731.5.peg.3376"/>
<protein>
    <submittedName>
        <fullName evidence="6">Response regulators consisting of a CheY-like receiver domain and a winged-helix DNA-binding domain</fullName>
    </submittedName>
</protein>
<dbReference type="GO" id="GO:0000976">
    <property type="term" value="F:transcription cis-regulatory region binding"/>
    <property type="evidence" value="ECO:0007669"/>
    <property type="project" value="TreeGrafter"/>
</dbReference>
<dbReference type="Pfam" id="PF00072">
    <property type="entry name" value="Response_reg"/>
    <property type="match status" value="1"/>
</dbReference>
<evidence type="ECO:0000256" key="2">
    <source>
        <dbReference type="PROSITE-ProRule" id="PRU00169"/>
    </source>
</evidence>
<evidence type="ECO:0000256" key="3">
    <source>
        <dbReference type="PROSITE-ProRule" id="PRU01091"/>
    </source>
</evidence>
<feature type="domain" description="Response regulatory" evidence="4">
    <location>
        <begin position="2"/>
        <end position="116"/>
    </location>
</feature>
<dbReference type="CDD" id="cd00383">
    <property type="entry name" value="trans_reg_C"/>
    <property type="match status" value="1"/>
</dbReference>
<name>A0A0P7YI35_9GAMM</name>
<dbReference type="GO" id="GO:0006355">
    <property type="term" value="P:regulation of DNA-templated transcription"/>
    <property type="evidence" value="ECO:0007669"/>
    <property type="project" value="InterPro"/>
</dbReference>
<evidence type="ECO:0000313" key="7">
    <source>
        <dbReference type="Proteomes" id="UP000050416"/>
    </source>
</evidence>
<dbReference type="PANTHER" id="PTHR48111:SF37">
    <property type="entry name" value="RESPONSE REGULATOR PROTEIN CARR"/>
    <property type="match status" value="1"/>
</dbReference>
<dbReference type="EMBL" id="LJZQ01000007">
    <property type="protein sequence ID" value="KPQ29241.1"/>
    <property type="molecule type" value="Genomic_DNA"/>
</dbReference>
<dbReference type="InterPro" id="IPR001867">
    <property type="entry name" value="OmpR/PhoB-type_DNA-bd"/>
</dbReference>
<dbReference type="STRING" id="1305731.GCA_000934705_00061"/>
<feature type="domain" description="OmpR/PhoB-type" evidence="5">
    <location>
        <begin position="124"/>
        <end position="219"/>
    </location>
</feature>
<proteinExistence type="predicted"/>
<keyword evidence="1 3" id="KW-0238">DNA-binding</keyword>
<dbReference type="InterPro" id="IPR001789">
    <property type="entry name" value="Sig_transdc_resp-reg_receiver"/>
</dbReference>
<reference evidence="6 7" key="1">
    <citation type="submission" date="2015-09" db="EMBL/GenBank/DDBJ databases">
        <title>Identification and resolution of microdiversity through metagenomic sequencing of parallel consortia.</title>
        <authorList>
            <person name="Nelson W.C."/>
            <person name="Romine M.F."/>
            <person name="Lindemann S.R."/>
        </authorList>
    </citation>
    <scope>NUCLEOTIDE SEQUENCE [LARGE SCALE GENOMIC DNA]</scope>
    <source>
        <strain evidence="6">HL-55</strain>
    </source>
</reference>
<dbReference type="InterPro" id="IPR011006">
    <property type="entry name" value="CheY-like_superfamily"/>
</dbReference>